<feature type="compositionally biased region" description="Polar residues" evidence="1">
    <location>
        <begin position="13"/>
        <end position="24"/>
    </location>
</feature>
<feature type="region of interest" description="Disordered" evidence="1">
    <location>
        <begin position="1"/>
        <end position="24"/>
    </location>
</feature>
<evidence type="ECO:0000256" key="1">
    <source>
        <dbReference type="SAM" id="MobiDB-lite"/>
    </source>
</evidence>
<sequence length="315" mass="35852">MNSRMQTTTTTTNELDSNSNPTEHTTNAIVDSFMFGLTSPCNTLAQVQQLAAASASNNLKRKPDLTNSFLNSLSTKQSRRDTTTIPINPNGFGFLPQDDFIKLSVDQKLNAIYAALREMSQTKVLTVQNTQSQNTCLSLEFHPRKNDFTKWIKIWFSRLTTPVYLKSEASIKKEIILSGIFSGQELAPTNNTRFQKELVTHFQLKLNENRGNARKKVLGLKEYKKYLNCTTKALAEFIFSDVPITDEQLKKAALMRQIAIKHGYMIDPTKDENFWTTFHEIHTSICNSEKSSDIFETILIEDRSQFSVQEKSNDI</sequence>
<protein>
    <submittedName>
        <fullName evidence="2">Uncharacterized protein</fullName>
    </submittedName>
</protein>
<evidence type="ECO:0000313" key="2">
    <source>
        <dbReference type="EMBL" id="KAK9760526.1"/>
    </source>
</evidence>
<gene>
    <name evidence="2" type="ORF">K7432_015352</name>
</gene>
<comment type="caution">
    <text evidence="2">The sequence shown here is derived from an EMBL/GenBank/DDBJ whole genome shotgun (WGS) entry which is preliminary data.</text>
</comment>
<keyword evidence="3" id="KW-1185">Reference proteome</keyword>
<accession>A0ABR2WGD4</accession>
<name>A0ABR2WGD4_9FUNG</name>
<dbReference type="EMBL" id="JASJQH010002057">
    <property type="protein sequence ID" value="KAK9760526.1"/>
    <property type="molecule type" value="Genomic_DNA"/>
</dbReference>
<proteinExistence type="predicted"/>
<reference evidence="2 3" key="1">
    <citation type="submission" date="2023-04" db="EMBL/GenBank/DDBJ databases">
        <title>Genome of Basidiobolus ranarum AG-B5.</title>
        <authorList>
            <person name="Stajich J.E."/>
            <person name="Carter-House D."/>
            <person name="Gryganskyi A."/>
        </authorList>
    </citation>
    <scope>NUCLEOTIDE SEQUENCE [LARGE SCALE GENOMIC DNA]</scope>
    <source>
        <strain evidence="2 3">AG-B5</strain>
    </source>
</reference>
<dbReference type="Proteomes" id="UP001479436">
    <property type="component" value="Unassembled WGS sequence"/>
</dbReference>
<evidence type="ECO:0000313" key="3">
    <source>
        <dbReference type="Proteomes" id="UP001479436"/>
    </source>
</evidence>
<organism evidence="2 3">
    <name type="scientific">Basidiobolus ranarum</name>
    <dbReference type="NCBI Taxonomy" id="34480"/>
    <lineage>
        <taxon>Eukaryota</taxon>
        <taxon>Fungi</taxon>
        <taxon>Fungi incertae sedis</taxon>
        <taxon>Zoopagomycota</taxon>
        <taxon>Entomophthoromycotina</taxon>
        <taxon>Basidiobolomycetes</taxon>
        <taxon>Basidiobolales</taxon>
        <taxon>Basidiobolaceae</taxon>
        <taxon>Basidiobolus</taxon>
    </lineage>
</organism>